<comment type="caution">
    <text evidence="3">The sequence shown here is derived from an EMBL/GenBank/DDBJ whole genome shotgun (WGS) entry which is preliminary data.</text>
</comment>
<sequence length="148" mass="15750">PALIKYVYKANVLDYSATQYVEAYIALIDELRSRGVTPKKVADHSSEVITAVYCAGAHTQRGAVAIAYIRGKDSSGLAGLKGGIMAVGCSYDQDQARSFLAQNEENIGGVTTVICVDSPISVTILGASAAFKNLRTILKKESMFADIL</sequence>
<organism evidence="3 4">
    <name type="scientific">Colletotrichum gloeosporioides</name>
    <name type="common">Anthracnose fungus</name>
    <name type="synonym">Glomerella cingulata</name>
    <dbReference type="NCBI Taxonomy" id="474922"/>
    <lineage>
        <taxon>Eukaryota</taxon>
        <taxon>Fungi</taxon>
        <taxon>Dikarya</taxon>
        <taxon>Ascomycota</taxon>
        <taxon>Pezizomycotina</taxon>
        <taxon>Sordariomycetes</taxon>
        <taxon>Hypocreomycetidae</taxon>
        <taxon>Glomerellales</taxon>
        <taxon>Glomerellaceae</taxon>
        <taxon>Colletotrichum</taxon>
        <taxon>Colletotrichum gloeosporioides species complex</taxon>
    </lineage>
</organism>
<dbReference type="PANTHER" id="PTHR43775:SF29">
    <property type="entry name" value="ASPERFURANONE POLYKETIDE SYNTHASE AFOG-RELATED"/>
    <property type="match status" value="1"/>
</dbReference>
<reference evidence="3" key="1">
    <citation type="journal article" date="2020" name="Phytopathology">
        <title>Genome sequence and comparative analysis of Colletotrichum gloeosporioides isolated from Liriodendron leaves.</title>
        <authorList>
            <person name="Fu F.F."/>
            <person name="Hao Z."/>
            <person name="Wang P."/>
            <person name="Lu Y."/>
            <person name="Xue L.J."/>
            <person name="Wei G."/>
            <person name="Tian Y."/>
            <person name="Baishi H."/>
            <person name="Xu H."/>
            <person name="Shi J."/>
            <person name="Cheng T."/>
            <person name="Wang G."/>
            <person name="Yi Y."/>
            <person name="Chen J."/>
        </authorList>
    </citation>
    <scope>NUCLEOTIDE SEQUENCE</scope>
    <source>
        <strain evidence="3">Lc1</strain>
    </source>
</reference>
<gene>
    <name evidence="3" type="ORF">GCG54_00015401</name>
</gene>
<dbReference type="InterPro" id="IPR016035">
    <property type="entry name" value="Acyl_Trfase/lysoPLipase"/>
</dbReference>
<name>A0A8H4CLE6_COLGL</name>
<keyword evidence="2" id="KW-0597">Phosphoprotein</keyword>
<evidence type="ECO:0000313" key="4">
    <source>
        <dbReference type="Proteomes" id="UP000613401"/>
    </source>
</evidence>
<dbReference type="GO" id="GO:0006633">
    <property type="term" value="P:fatty acid biosynthetic process"/>
    <property type="evidence" value="ECO:0007669"/>
    <property type="project" value="TreeGrafter"/>
</dbReference>
<dbReference type="InterPro" id="IPR001227">
    <property type="entry name" value="Ac_transferase_dom_sf"/>
</dbReference>
<reference evidence="3" key="2">
    <citation type="submission" date="2020-03" db="EMBL/GenBank/DDBJ databases">
        <authorList>
            <person name="Fu F.-F."/>
            <person name="Chen J."/>
        </authorList>
    </citation>
    <scope>NUCLEOTIDE SEQUENCE</scope>
    <source>
        <strain evidence="3">Lc1</strain>
    </source>
</reference>
<dbReference type="EMBL" id="WVTB01000039">
    <property type="protein sequence ID" value="KAF3805842.1"/>
    <property type="molecule type" value="Genomic_DNA"/>
</dbReference>
<accession>A0A8H4CLE6</accession>
<dbReference type="RefSeq" id="XP_045265001.1">
    <property type="nucleotide sequence ID" value="XM_045415187.1"/>
</dbReference>
<dbReference type="GO" id="GO:0044550">
    <property type="term" value="P:secondary metabolite biosynthetic process"/>
    <property type="evidence" value="ECO:0007669"/>
    <property type="project" value="TreeGrafter"/>
</dbReference>
<dbReference type="GeneID" id="69022504"/>
<evidence type="ECO:0000256" key="1">
    <source>
        <dbReference type="ARBA" id="ARBA00022450"/>
    </source>
</evidence>
<protein>
    <submittedName>
        <fullName evidence="3">Highly reducing polyketide synthase cla2</fullName>
    </submittedName>
</protein>
<dbReference type="InterPro" id="IPR050091">
    <property type="entry name" value="PKS_NRPS_Biosynth_Enz"/>
</dbReference>
<dbReference type="Proteomes" id="UP000613401">
    <property type="component" value="Unassembled WGS sequence"/>
</dbReference>
<dbReference type="GO" id="GO:0004312">
    <property type="term" value="F:fatty acid synthase activity"/>
    <property type="evidence" value="ECO:0007669"/>
    <property type="project" value="TreeGrafter"/>
</dbReference>
<proteinExistence type="predicted"/>
<feature type="non-terminal residue" evidence="3">
    <location>
        <position position="1"/>
    </location>
</feature>
<dbReference type="AlphaFoldDB" id="A0A8H4CLE6"/>
<evidence type="ECO:0000256" key="2">
    <source>
        <dbReference type="ARBA" id="ARBA00022553"/>
    </source>
</evidence>
<dbReference type="Gene3D" id="3.40.366.10">
    <property type="entry name" value="Malonyl-Coenzyme A Acyl Carrier Protein, domain 2"/>
    <property type="match status" value="1"/>
</dbReference>
<evidence type="ECO:0000313" key="3">
    <source>
        <dbReference type="EMBL" id="KAF3805842.1"/>
    </source>
</evidence>
<keyword evidence="1" id="KW-0596">Phosphopantetheine</keyword>
<dbReference type="SUPFAM" id="SSF52151">
    <property type="entry name" value="FabD/lysophospholipase-like"/>
    <property type="match status" value="1"/>
</dbReference>
<keyword evidence="4" id="KW-1185">Reference proteome</keyword>
<dbReference type="PANTHER" id="PTHR43775">
    <property type="entry name" value="FATTY ACID SYNTHASE"/>
    <property type="match status" value="1"/>
</dbReference>